<comment type="similarity">
    <text evidence="2">Belongs to the ESF2/ABP1 family.</text>
</comment>
<evidence type="ECO:0000256" key="3">
    <source>
        <dbReference type="ARBA" id="ARBA00022884"/>
    </source>
</evidence>
<evidence type="ECO:0000256" key="2">
    <source>
        <dbReference type="ARBA" id="ARBA00005819"/>
    </source>
</evidence>
<dbReference type="PANTHER" id="PTHR12311:SF7">
    <property type="entry name" value="ACTIVATOR OF BASAL TRANSCRIPTION 1"/>
    <property type="match status" value="1"/>
</dbReference>
<feature type="region of interest" description="Disordered" evidence="7">
    <location>
        <begin position="288"/>
        <end position="336"/>
    </location>
</feature>
<dbReference type="GO" id="GO:0005730">
    <property type="term" value="C:nucleolus"/>
    <property type="evidence" value="ECO:0007669"/>
    <property type="project" value="UniProtKB-SubCell"/>
</dbReference>
<feature type="region of interest" description="Disordered" evidence="7">
    <location>
        <begin position="170"/>
        <end position="190"/>
    </location>
</feature>
<protein>
    <recommendedName>
        <fullName evidence="6">18S rRNA factor 2</fullName>
    </recommendedName>
</protein>
<evidence type="ECO:0000313" key="9">
    <source>
        <dbReference type="Proteomes" id="UP000237631"/>
    </source>
</evidence>
<dbReference type="OrthoDB" id="287393at2759"/>
<dbReference type="InterPro" id="IPR034353">
    <property type="entry name" value="ABT1/ESF2_RRM"/>
</dbReference>
<comment type="subcellular location">
    <subcellularLocation>
        <location evidence="1">Nucleus</location>
        <location evidence="1">Nucleolus</location>
    </subcellularLocation>
</comment>
<dbReference type="GO" id="GO:0000447">
    <property type="term" value="P:endonucleolytic cleavage in ITS1 to separate SSU-rRNA from 5.8S rRNA and LSU-rRNA from tricistronic rRNA transcript (SSU-rRNA, 5.8S rRNA, LSU-rRNA)"/>
    <property type="evidence" value="ECO:0007669"/>
    <property type="project" value="TreeGrafter"/>
</dbReference>
<dbReference type="SUPFAM" id="SSF54928">
    <property type="entry name" value="RNA-binding domain, RBD"/>
    <property type="match status" value="1"/>
</dbReference>
<dbReference type="GO" id="GO:0034462">
    <property type="term" value="P:small-subunit processome assembly"/>
    <property type="evidence" value="ECO:0007669"/>
    <property type="project" value="TreeGrafter"/>
</dbReference>
<gene>
    <name evidence="8" type="ORF">CBER1_01791</name>
</gene>
<evidence type="ECO:0000256" key="5">
    <source>
        <dbReference type="ARBA" id="ARBA00025024"/>
    </source>
</evidence>
<evidence type="ECO:0000256" key="6">
    <source>
        <dbReference type="ARBA" id="ARBA00032634"/>
    </source>
</evidence>
<organism evidence="8 9">
    <name type="scientific">Cercospora berteroae</name>
    <dbReference type="NCBI Taxonomy" id="357750"/>
    <lineage>
        <taxon>Eukaryota</taxon>
        <taxon>Fungi</taxon>
        <taxon>Dikarya</taxon>
        <taxon>Ascomycota</taxon>
        <taxon>Pezizomycotina</taxon>
        <taxon>Dothideomycetes</taxon>
        <taxon>Dothideomycetidae</taxon>
        <taxon>Mycosphaerellales</taxon>
        <taxon>Mycosphaerellaceae</taxon>
        <taxon>Cercospora</taxon>
    </lineage>
</organism>
<sequence length="349" mass="39752">MSVRKRNEFLEGDESEEELENGYGSEAEEGRGAIANKRRKLDSEEDRSDDDISEDDEAPAKSTKATATDSRFDFSHFNAEDEEHGDVAERPDDEDEANLSGADDDDDNDLTNTTTNPKPKKPKDLLAYEAAVHKLQKSGVIYLSRIPPFMKPQTLRHNLLPHAPKSGLGRIFLTPEDPTTHSKRIKNGGNKKKSFSDGWVEFLSKKEAKLAVEKLNGNIIGGKKGGFYHDDIWNLKYLKGFKWDHLTEQIRAENAERTARMRDEVRRVRKENRVFVEDVERGKMVEGMERKRRAKGEREGEGGGKVGDGEGNGRQQMKFKQKKAKQKEEEREKVAEEFKLSEGVRKKIF</sequence>
<feature type="compositionally biased region" description="Basic residues" evidence="7">
    <location>
        <begin position="181"/>
        <end position="190"/>
    </location>
</feature>
<dbReference type="CDD" id="cd12263">
    <property type="entry name" value="RRM_ABT1_like"/>
    <property type="match status" value="1"/>
</dbReference>
<dbReference type="Gene3D" id="3.30.70.330">
    <property type="match status" value="1"/>
</dbReference>
<feature type="region of interest" description="Disordered" evidence="7">
    <location>
        <begin position="1"/>
        <end position="124"/>
    </location>
</feature>
<keyword evidence="9" id="KW-1185">Reference proteome</keyword>
<dbReference type="InterPro" id="IPR012677">
    <property type="entry name" value="Nucleotide-bd_a/b_plait_sf"/>
</dbReference>
<feature type="compositionally biased region" description="Acidic residues" evidence="7">
    <location>
        <begin position="91"/>
        <end position="109"/>
    </location>
</feature>
<name>A0A2S6CA23_9PEZI</name>
<reference evidence="9" key="1">
    <citation type="journal article" date="2017" name="bioRxiv">
        <title>Conservation of a gene cluster reveals novel cercosporin biosynthetic mechanisms and extends production to the genus Colletotrichum.</title>
        <authorList>
            <person name="de Jonge R."/>
            <person name="Ebert M.K."/>
            <person name="Huitt-Roehl C.R."/>
            <person name="Pal P."/>
            <person name="Suttle J.C."/>
            <person name="Spanner R.E."/>
            <person name="Neubauer J.D."/>
            <person name="Jurick W.M.II."/>
            <person name="Stott K.A."/>
            <person name="Secor G.A."/>
            <person name="Thomma B.P.H.J."/>
            <person name="Van de Peer Y."/>
            <person name="Townsend C.A."/>
            <person name="Bolton M.D."/>
        </authorList>
    </citation>
    <scope>NUCLEOTIDE SEQUENCE [LARGE SCALE GENOMIC DNA]</scope>
    <source>
        <strain evidence="9">CBS538.71</strain>
    </source>
</reference>
<keyword evidence="4" id="KW-0539">Nucleus</keyword>
<dbReference type="AlphaFoldDB" id="A0A2S6CA23"/>
<dbReference type="GO" id="GO:0003723">
    <property type="term" value="F:RNA binding"/>
    <property type="evidence" value="ECO:0007669"/>
    <property type="project" value="UniProtKB-KW"/>
</dbReference>
<comment type="caution">
    <text evidence="8">The sequence shown here is derived from an EMBL/GenBank/DDBJ whole genome shotgun (WGS) entry which is preliminary data.</text>
</comment>
<evidence type="ECO:0000256" key="7">
    <source>
        <dbReference type="SAM" id="MobiDB-lite"/>
    </source>
</evidence>
<dbReference type="GO" id="GO:0000472">
    <property type="term" value="P:endonucleolytic cleavage to generate mature 5'-end of SSU-rRNA from (SSU-rRNA, 5.8S rRNA, LSU-rRNA)"/>
    <property type="evidence" value="ECO:0007669"/>
    <property type="project" value="TreeGrafter"/>
</dbReference>
<comment type="function">
    <text evidence="5">Involved in the small subunit (SSU) processome assembly and function, and in the 18S rRNA synthesis. Required for the early cleavages at sites A0, A1 and A2.</text>
</comment>
<feature type="compositionally biased region" description="Basic and acidic residues" evidence="7">
    <location>
        <begin position="326"/>
        <end position="336"/>
    </location>
</feature>
<proteinExistence type="inferred from homology"/>
<dbReference type="InterPro" id="IPR035979">
    <property type="entry name" value="RBD_domain_sf"/>
</dbReference>
<dbReference type="InterPro" id="IPR039119">
    <property type="entry name" value="ABT1/Esf2"/>
</dbReference>
<dbReference type="EMBL" id="PNEN01000515">
    <property type="protein sequence ID" value="PPJ56594.1"/>
    <property type="molecule type" value="Genomic_DNA"/>
</dbReference>
<feature type="compositionally biased region" description="Acidic residues" evidence="7">
    <location>
        <begin position="43"/>
        <end position="57"/>
    </location>
</feature>
<dbReference type="Proteomes" id="UP000237631">
    <property type="component" value="Unassembled WGS sequence"/>
</dbReference>
<evidence type="ECO:0000256" key="1">
    <source>
        <dbReference type="ARBA" id="ARBA00004604"/>
    </source>
</evidence>
<feature type="compositionally biased region" description="Acidic residues" evidence="7">
    <location>
        <begin position="10"/>
        <end position="20"/>
    </location>
</feature>
<keyword evidence="3" id="KW-0694">RNA-binding</keyword>
<evidence type="ECO:0000313" key="8">
    <source>
        <dbReference type="EMBL" id="PPJ56594.1"/>
    </source>
</evidence>
<evidence type="ECO:0000256" key="4">
    <source>
        <dbReference type="ARBA" id="ARBA00023242"/>
    </source>
</evidence>
<accession>A0A2S6CA23</accession>
<dbReference type="PANTHER" id="PTHR12311">
    <property type="entry name" value="ACTIVATOR OF BASAL TRANSCRIPTION 1"/>
    <property type="match status" value="1"/>
</dbReference>
<feature type="compositionally biased region" description="Gly residues" evidence="7">
    <location>
        <begin position="303"/>
        <end position="312"/>
    </location>
</feature>
<dbReference type="GO" id="GO:0000480">
    <property type="term" value="P:endonucleolytic cleavage in 5'-ETS of tricistronic rRNA transcript (SSU-rRNA, 5.8S rRNA, LSU-rRNA)"/>
    <property type="evidence" value="ECO:0007669"/>
    <property type="project" value="TreeGrafter"/>
</dbReference>
<dbReference type="STRING" id="357750.A0A2S6CA23"/>